<dbReference type="SUPFAM" id="SSF54909">
    <property type="entry name" value="Dimeric alpha+beta barrel"/>
    <property type="match status" value="1"/>
</dbReference>
<organism evidence="1 2">
    <name type="scientific">Venatoribacter cucullus</name>
    <dbReference type="NCBI Taxonomy" id="2661630"/>
    <lineage>
        <taxon>Bacteria</taxon>
        <taxon>Pseudomonadati</taxon>
        <taxon>Pseudomonadota</taxon>
        <taxon>Gammaproteobacteria</taxon>
        <taxon>Oceanospirillales</taxon>
        <taxon>Oceanospirillaceae</taxon>
        <taxon>Venatoribacter</taxon>
    </lineage>
</organism>
<dbReference type="RefSeq" id="WP_228344427.1">
    <property type="nucleotide sequence ID" value="NZ_CP046056.1"/>
</dbReference>
<dbReference type="KEGG" id="vcw:GJQ55_07780"/>
<keyword evidence="1" id="KW-0503">Monooxygenase</keyword>
<reference evidence="1 2" key="1">
    <citation type="submission" date="2019-11" db="EMBL/GenBank/DDBJ databases">
        <title>Venatorbacter sp. nov. a predator of Campylobacter and other Gram-negative bacteria.</title>
        <authorList>
            <person name="Saeedi A."/>
            <person name="Cummings N.J."/>
            <person name="Connerton I.F."/>
            <person name="Connerton P.L."/>
        </authorList>
    </citation>
    <scope>NUCLEOTIDE SEQUENCE [LARGE SCALE GENOMIC DNA]</scope>
    <source>
        <strain evidence="1">XL5</strain>
    </source>
</reference>
<dbReference type="NCBIfam" id="NF008333">
    <property type="entry name" value="PRK11118.1"/>
    <property type="match status" value="1"/>
</dbReference>
<dbReference type="AlphaFoldDB" id="A0A9X7UYJ1"/>
<keyword evidence="2" id="KW-1185">Reference proteome</keyword>
<accession>A0A9X7UYJ1</accession>
<dbReference type="InterPro" id="IPR011008">
    <property type="entry name" value="Dimeric_a/b-barrel"/>
</dbReference>
<keyword evidence="1" id="KW-0560">Oxidoreductase</keyword>
<evidence type="ECO:0000313" key="1">
    <source>
        <dbReference type="EMBL" id="QQD24381.1"/>
    </source>
</evidence>
<protein>
    <submittedName>
        <fullName evidence="1">Monooxygenase</fullName>
    </submittedName>
</protein>
<gene>
    <name evidence="1" type="ORF">GJQ55_07780</name>
</gene>
<dbReference type="Proteomes" id="UP000596074">
    <property type="component" value="Chromosome"/>
</dbReference>
<dbReference type="PANTHER" id="PTHR39169:SF1">
    <property type="entry name" value="MONOOXYGENASE YDHR-RELATED"/>
    <property type="match status" value="1"/>
</dbReference>
<dbReference type="EMBL" id="CP046056">
    <property type="protein sequence ID" value="QQD24381.1"/>
    <property type="molecule type" value="Genomic_DNA"/>
</dbReference>
<proteinExistence type="predicted"/>
<evidence type="ECO:0000313" key="2">
    <source>
        <dbReference type="Proteomes" id="UP000596074"/>
    </source>
</evidence>
<dbReference type="PANTHER" id="PTHR39169">
    <property type="match status" value="1"/>
</dbReference>
<sequence length="101" mass="11114">MSVLLQIDFPFAGPFGDEMTAGFRDLAATINDEPGFIWKVWTEHAGRQEAGGIYLFTDEANAQAYLHKHTQRLQGFGVSGIQAKIFQVNDTLSVLNNAQLG</sequence>
<dbReference type="Gene3D" id="3.30.70.100">
    <property type="match status" value="1"/>
</dbReference>
<dbReference type="GO" id="GO:0004497">
    <property type="term" value="F:monooxygenase activity"/>
    <property type="evidence" value="ECO:0007669"/>
    <property type="project" value="UniProtKB-KW"/>
</dbReference>
<dbReference type="InterPro" id="IPR014910">
    <property type="entry name" value="YdhR"/>
</dbReference>
<dbReference type="Pfam" id="PF08803">
    <property type="entry name" value="ydhR"/>
    <property type="match status" value="1"/>
</dbReference>
<name>A0A9X7UYJ1_9GAMM</name>